<dbReference type="Proteomes" id="UP000033918">
    <property type="component" value="Unassembled WGS sequence"/>
</dbReference>
<sequence length="73" mass="8273">MGFFNLAAGLVYGIVLALEKEHRQEGLIIIGWTIAWTLIGFFLIGPWLVKSGYMPRFQMINREEMMGGGMMGY</sequence>
<protein>
    <submittedName>
        <fullName evidence="2">Uncharacterized protein</fullName>
    </submittedName>
</protein>
<keyword evidence="1" id="KW-0812">Transmembrane</keyword>
<keyword evidence="1" id="KW-0472">Membrane</keyword>
<proteinExistence type="predicted"/>
<reference evidence="2 3" key="1">
    <citation type="journal article" date="2015" name="Nature">
        <title>rRNA introns, odd ribosomes, and small enigmatic genomes across a large radiation of phyla.</title>
        <authorList>
            <person name="Brown C.T."/>
            <person name="Hug L.A."/>
            <person name="Thomas B.C."/>
            <person name="Sharon I."/>
            <person name="Castelle C.J."/>
            <person name="Singh A."/>
            <person name="Wilkins M.J."/>
            <person name="Williams K.H."/>
            <person name="Banfield J.F."/>
        </authorList>
    </citation>
    <scope>NUCLEOTIDE SEQUENCE [LARGE SCALE GENOMIC DNA]</scope>
</reference>
<evidence type="ECO:0000256" key="1">
    <source>
        <dbReference type="SAM" id="Phobius"/>
    </source>
</evidence>
<name>A0A0G0UJD6_9BACT</name>
<accession>A0A0G0UJD6</accession>
<gene>
    <name evidence="2" type="ORF">UU38_C0003G0185</name>
</gene>
<evidence type="ECO:0000313" key="3">
    <source>
        <dbReference type="Proteomes" id="UP000033918"/>
    </source>
</evidence>
<evidence type="ECO:0000313" key="2">
    <source>
        <dbReference type="EMBL" id="KKR88933.1"/>
    </source>
</evidence>
<feature type="transmembrane region" description="Helical" evidence="1">
    <location>
        <begin position="27"/>
        <end position="49"/>
    </location>
</feature>
<dbReference type="EMBL" id="LCAK01000003">
    <property type="protein sequence ID" value="KKR88933.1"/>
    <property type="molecule type" value="Genomic_DNA"/>
</dbReference>
<dbReference type="AlphaFoldDB" id="A0A0G0UJD6"/>
<organism evidence="2 3">
    <name type="scientific">Candidatus Wolfebacteria bacterium GW2011_GWB1_41_12</name>
    <dbReference type="NCBI Taxonomy" id="1619006"/>
    <lineage>
        <taxon>Bacteria</taxon>
        <taxon>Candidatus Wolfeibacteriota</taxon>
    </lineage>
</organism>
<keyword evidence="1" id="KW-1133">Transmembrane helix</keyword>
<comment type="caution">
    <text evidence="2">The sequence shown here is derived from an EMBL/GenBank/DDBJ whole genome shotgun (WGS) entry which is preliminary data.</text>
</comment>